<dbReference type="Proteomes" id="UP000796880">
    <property type="component" value="Unassembled WGS sequence"/>
</dbReference>
<comment type="caution">
    <text evidence="3">The sequence shown here is derived from an EMBL/GenBank/DDBJ whole genome shotgun (WGS) entry which is preliminary data.</text>
</comment>
<feature type="compositionally biased region" description="Gly residues" evidence="1">
    <location>
        <begin position="373"/>
        <end position="389"/>
    </location>
</feature>
<protein>
    <recommendedName>
        <fullName evidence="2">Glycoside hydrolase family 13 N-terminal domain-containing protein</fullName>
    </recommendedName>
</protein>
<dbReference type="GO" id="GO:0005975">
    <property type="term" value="P:carbohydrate metabolic process"/>
    <property type="evidence" value="ECO:0007669"/>
    <property type="project" value="InterPro"/>
</dbReference>
<accession>A0A8K0MRG0</accession>
<dbReference type="PANTHER" id="PTHR37389">
    <property type="entry name" value="NODULIN-24"/>
    <property type="match status" value="1"/>
</dbReference>
<evidence type="ECO:0000256" key="1">
    <source>
        <dbReference type="SAM" id="MobiDB-lite"/>
    </source>
</evidence>
<dbReference type="EMBL" id="VOIH02000001">
    <property type="protein sequence ID" value="KAF3456111.1"/>
    <property type="molecule type" value="Genomic_DNA"/>
</dbReference>
<feature type="region of interest" description="Disordered" evidence="1">
    <location>
        <begin position="352"/>
        <end position="389"/>
    </location>
</feature>
<feature type="domain" description="Glycoside hydrolase family 13 N-terminal" evidence="2">
    <location>
        <begin position="195"/>
        <end position="226"/>
    </location>
</feature>
<name>A0A8K0MRG0_9ROSA</name>
<dbReference type="GO" id="GO:0004553">
    <property type="term" value="F:hydrolase activity, hydrolyzing O-glycosyl compounds"/>
    <property type="evidence" value="ECO:0007669"/>
    <property type="project" value="InterPro"/>
</dbReference>
<dbReference type="PANTHER" id="PTHR37389:SF40">
    <property type="entry name" value="NODULIN-24"/>
    <property type="match status" value="1"/>
</dbReference>
<reference evidence="3" key="1">
    <citation type="submission" date="2020-03" db="EMBL/GenBank/DDBJ databases">
        <title>A high-quality chromosome-level genome assembly of a woody plant with both climbing and erect habits, Rhamnella rubrinervis.</title>
        <authorList>
            <person name="Lu Z."/>
            <person name="Yang Y."/>
            <person name="Zhu X."/>
            <person name="Sun Y."/>
        </authorList>
    </citation>
    <scope>NUCLEOTIDE SEQUENCE</scope>
    <source>
        <strain evidence="3">BYM</strain>
        <tissue evidence="3">Leaf</tissue>
    </source>
</reference>
<evidence type="ECO:0000259" key="2">
    <source>
        <dbReference type="Pfam" id="PF02922"/>
    </source>
</evidence>
<dbReference type="OrthoDB" id="1731530at2759"/>
<proteinExistence type="predicted"/>
<organism evidence="3 4">
    <name type="scientific">Rhamnella rubrinervis</name>
    <dbReference type="NCBI Taxonomy" id="2594499"/>
    <lineage>
        <taxon>Eukaryota</taxon>
        <taxon>Viridiplantae</taxon>
        <taxon>Streptophyta</taxon>
        <taxon>Embryophyta</taxon>
        <taxon>Tracheophyta</taxon>
        <taxon>Spermatophyta</taxon>
        <taxon>Magnoliopsida</taxon>
        <taxon>eudicotyledons</taxon>
        <taxon>Gunneridae</taxon>
        <taxon>Pentapetalae</taxon>
        <taxon>rosids</taxon>
        <taxon>fabids</taxon>
        <taxon>Rosales</taxon>
        <taxon>Rhamnaceae</taxon>
        <taxon>rhamnoid group</taxon>
        <taxon>Rhamneae</taxon>
        <taxon>Rhamnella</taxon>
    </lineage>
</organism>
<dbReference type="InterPro" id="IPR014756">
    <property type="entry name" value="Ig_E-set"/>
</dbReference>
<dbReference type="Pfam" id="PF07172">
    <property type="entry name" value="GRP"/>
    <property type="match status" value="1"/>
</dbReference>
<dbReference type="Gene3D" id="3.20.20.80">
    <property type="entry name" value="Glycosidases"/>
    <property type="match status" value="1"/>
</dbReference>
<dbReference type="InterPro" id="IPR004193">
    <property type="entry name" value="Glyco_hydro_13_N"/>
</dbReference>
<evidence type="ECO:0000313" key="4">
    <source>
        <dbReference type="Proteomes" id="UP000796880"/>
    </source>
</evidence>
<evidence type="ECO:0000313" key="3">
    <source>
        <dbReference type="EMBL" id="KAF3456111.1"/>
    </source>
</evidence>
<sequence>MARRKTAVKVGLWGSEGTDSSAGLAMIRRFGWVRRHRLPFLIYIPRHQCAYVDCGRGNLAMSVSEESWIAHGLTARHRVGEDVQFIGSSCHALCVSPPRLIDITGICQGPVGSGGLWISKRDWVQQNPITIKKFVKICEATTNQEMEHIGILSIDPGLESYKDHFKYRMTSYLDQKKLIEKYEGGLEEFARGYSKFGFNREQGGIVYREWAPAAQEAQVIGDFNGGMVPTTTWSRMNLVFGVRFLILVEVQPFLTIQESSSASSMVMEFGLIEFNAKLSDFGLAKAGPTSIGLMYLPRLWVPKAMQHLNMLLQFVSIYGSIKMGSKAFVFLGLLLAIVVLISSEVSARDLAAETSTDKEHEEPNELNEDGRSGYNGGRGGYPGHGGGGGGYPGHGGGGGGYPGHGGGGGGYPGHGGRGRGRGRGGGGCYYGCCRRGYYGKGCSRCCSYAGEAVDAEP</sequence>
<dbReference type="AlphaFoldDB" id="A0A8K0MRG0"/>
<feature type="compositionally biased region" description="Basic and acidic residues" evidence="1">
    <location>
        <begin position="352"/>
        <end position="371"/>
    </location>
</feature>
<gene>
    <name evidence="3" type="ORF">FNV43_RR00759</name>
</gene>
<dbReference type="Pfam" id="PF02922">
    <property type="entry name" value="CBM_48"/>
    <property type="match status" value="1"/>
</dbReference>
<dbReference type="InterPro" id="IPR010800">
    <property type="entry name" value="GRP"/>
</dbReference>
<dbReference type="SUPFAM" id="SSF81296">
    <property type="entry name" value="E set domains"/>
    <property type="match status" value="1"/>
</dbReference>
<keyword evidence="4" id="KW-1185">Reference proteome</keyword>